<gene>
    <name evidence="3" type="ORF">RCL2_002049300</name>
</gene>
<protein>
    <submittedName>
        <fullName evidence="3">Uncharacterized protein</fullName>
    </submittedName>
</protein>
<dbReference type="InterPro" id="IPR021109">
    <property type="entry name" value="Peptidase_aspartic_dom_sf"/>
</dbReference>
<feature type="compositionally biased region" description="Low complexity" evidence="2">
    <location>
        <begin position="505"/>
        <end position="526"/>
    </location>
</feature>
<dbReference type="EMBL" id="BLAL01000229">
    <property type="protein sequence ID" value="GES93749.1"/>
    <property type="molecule type" value="Genomic_DNA"/>
</dbReference>
<proteinExistence type="predicted"/>
<dbReference type="Gene3D" id="2.40.70.10">
    <property type="entry name" value="Acid Proteases"/>
    <property type="match status" value="1"/>
</dbReference>
<evidence type="ECO:0000313" key="4">
    <source>
        <dbReference type="Proteomes" id="UP000615446"/>
    </source>
</evidence>
<dbReference type="AlphaFoldDB" id="A0A8H3LYW0"/>
<dbReference type="Gene3D" id="1.20.5.340">
    <property type="match status" value="1"/>
</dbReference>
<feature type="coiled-coil region" evidence="1">
    <location>
        <begin position="5"/>
        <end position="71"/>
    </location>
</feature>
<accession>A0A8H3LYW0</accession>
<sequence>MFCVLQTEIDLNRQNESRINQLERDYPQCEQEIQVLNREIERPENALKEEIVELKSEISSLKSRLYQAKKDVRDKENYISVLEKRLVESEETTTRNILIDQIKRATRQVRRKENILYQDLICKQRRRYDVKAEQDLAITRSDLAEAAMGRVVGDLQQLQANTQSQRNAHHLQRSRGDVGMVGYRPPIFYGRPGENPKNFLKDFQRYVVANQINVTPGAGQAARRAETLDNLGVANLTAVRTLAAGNGGGQVGGLNTAGQFQGKVTAEIGRIGAGTATGADIISDGMWDENWSIAGSEPTNNASVASNAGGGFPAVTIAPNITLGDMGIEEFFARIKKIGKLAEMTPEQQKEQLIRGLNSIPIFPAANPYIANPYVETSKSGMTKNEIKDLIKTSMASVQPQPTQQNSNLLSAIKSLQETMSRASKTLDNSKKLVDKKAEDHTIIHFLKDIARVRANEGLDEDYDYDPVDDITDIMANMTLNNVTINAIKSAVRSAVKKCTKCEPDSSSDNTSSSDSSNSDTNSSDSSDSDGDSSLITSKQIVVEKIVSQNDTLASSKDSDKSSIEEESLDGPMEIDFVQKKELKTSIATVECKIKRLKIPAMTFDSEAEPPIITKNIVVRLKAKIDESEKHDLSESIGVACNLPITLAPELTIHEDFIVVDYHKPMLIFSNQLLKKYGCAVDWNTNELKIPFNRKDYIILVTMHKVKNKLEVNCANITPDCGDLPDLDKVSQDSQDLSEDGTLKKK</sequence>
<evidence type="ECO:0000256" key="1">
    <source>
        <dbReference type="SAM" id="Coils"/>
    </source>
</evidence>
<evidence type="ECO:0000313" key="3">
    <source>
        <dbReference type="EMBL" id="GES93749.1"/>
    </source>
</evidence>
<feature type="region of interest" description="Disordered" evidence="2">
    <location>
        <begin position="501"/>
        <end position="534"/>
    </location>
</feature>
<reference evidence="3" key="1">
    <citation type="submission" date="2019-10" db="EMBL/GenBank/DDBJ databases">
        <title>Conservation and host-specific expression of non-tandemly repeated heterogenous ribosome RNA gene in arbuscular mycorrhizal fungi.</title>
        <authorList>
            <person name="Maeda T."/>
            <person name="Kobayashi Y."/>
            <person name="Nakagawa T."/>
            <person name="Ezawa T."/>
            <person name="Yamaguchi K."/>
            <person name="Bino T."/>
            <person name="Nishimoto Y."/>
            <person name="Shigenobu S."/>
            <person name="Kawaguchi M."/>
        </authorList>
    </citation>
    <scope>NUCLEOTIDE SEQUENCE</scope>
    <source>
        <strain evidence="3">HR1</strain>
    </source>
</reference>
<name>A0A8H3LYW0_9GLOM</name>
<comment type="caution">
    <text evidence="3">The sequence shown here is derived from an EMBL/GenBank/DDBJ whole genome shotgun (WGS) entry which is preliminary data.</text>
</comment>
<keyword evidence="1" id="KW-0175">Coiled coil</keyword>
<dbReference type="Proteomes" id="UP000615446">
    <property type="component" value="Unassembled WGS sequence"/>
</dbReference>
<evidence type="ECO:0000256" key="2">
    <source>
        <dbReference type="SAM" id="MobiDB-lite"/>
    </source>
</evidence>
<organism evidence="3 4">
    <name type="scientific">Rhizophagus clarus</name>
    <dbReference type="NCBI Taxonomy" id="94130"/>
    <lineage>
        <taxon>Eukaryota</taxon>
        <taxon>Fungi</taxon>
        <taxon>Fungi incertae sedis</taxon>
        <taxon>Mucoromycota</taxon>
        <taxon>Glomeromycotina</taxon>
        <taxon>Glomeromycetes</taxon>
        <taxon>Glomerales</taxon>
        <taxon>Glomeraceae</taxon>
        <taxon>Rhizophagus</taxon>
    </lineage>
</organism>